<organism evidence="1 2">
    <name type="scientific">Botrytis fragariae</name>
    <dbReference type="NCBI Taxonomy" id="1964551"/>
    <lineage>
        <taxon>Eukaryota</taxon>
        <taxon>Fungi</taxon>
        <taxon>Dikarya</taxon>
        <taxon>Ascomycota</taxon>
        <taxon>Pezizomycotina</taxon>
        <taxon>Leotiomycetes</taxon>
        <taxon>Helotiales</taxon>
        <taxon>Sclerotiniaceae</taxon>
        <taxon>Botrytis</taxon>
    </lineage>
</organism>
<gene>
    <name evidence="1" type="ORF">Bfra_011494</name>
</gene>
<protein>
    <submittedName>
        <fullName evidence="1">Uncharacterized protein</fullName>
    </submittedName>
</protein>
<accession>A0A8H6EKM3</accession>
<dbReference type="OrthoDB" id="3475506at2759"/>
<dbReference type="GeneID" id="59265512"/>
<proteinExistence type="predicted"/>
<comment type="caution">
    <text evidence="1">The sequence shown here is derived from an EMBL/GenBank/DDBJ whole genome shotgun (WGS) entry which is preliminary data.</text>
</comment>
<dbReference type="AlphaFoldDB" id="A0A8H6EKM3"/>
<dbReference type="RefSeq" id="XP_037194677.1">
    <property type="nucleotide sequence ID" value="XM_037341820.1"/>
</dbReference>
<evidence type="ECO:0000313" key="1">
    <source>
        <dbReference type="EMBL" id="KAF5875731.1"/>
    </source>
</evidence>
<reference evidence="1 2" key="1">
    <citation type="journal article" date="2020" name="Phytopathology">
        <title>A high-quality genome resource of Botrytis fragariae, a new and rapidly spreading fungal pathogen causing strawberry gray mold in the U.S.A.</title>
        <authorList>
            <person name="Wu Y."/>
            <person name="Saski C.A."/>
            <person name="Schnabel G."/>
            <person name="Xiao S."/>
            <person name="Hu M."/>
        </authorList>
    </citation>
    <scope>NUCLEOTIDE SEQUENCE [LARGE SCALE GENOMIC DNA]</scope>
    <source>
        <strain evidence="1 2">BVB16</strain>
    </source>
</reference>
<keyword evidence="2" id="KW-1185">Reference proteome</keyword>
<evidence type="ECO:0000313" key="2">
    <source>
        <dbReference type="Proteomes" id="UP000531561"/>
    </source>
</evidence>
<sequence>MGCKQLLKNFDRFINTTEKDTWDKPGEETLKYWKNIRPTPVLLMRCRDHFQARPYSCTSEYPELYPRMDEIDLGVRKDGTPLHKYTGLRQIFEGEPW</sequence>
<name>A0A8H6EKM3_9HELO</name>
<dbReference type="EMBL" id="JABFCT010000005">
    <property type="protein sequence ID" value="KAF5875731.1"/>
    <property type="molecule type" value="Genomic_DNA"/>
</dbReference>
<dbReference type="Proteomes" id="UP000531561">
    <property type="component" value="Unassembled WGS sequence"/>
</dbReference>